<dbReference type="SUPFAM" id="SSF110857">
    <property type="entry name" value="Gamma-glutamyl cyclotransferase-like"/>
    <property type="match status" value="1"/>
</dbReference>
<dbReference type="CDD" id="cd06661">
    <property type="entry name" value="GGCT_like"/>
    <property type="match status" value="1"/>
</dbReference>
<accession>A0A1G8L8H9</accession>
<dbReference type="OrthoDB" id="8538589at2"/>
<evidence type="ECO:0000313" key="2">
    <source>
        <dbReference type="EMBL" id="SDI51936.1"/>
    </source>
</evidence>
<sequence>MQKVFVYGTLRAGEINDISEAAARHDIAEPTLLGTTTVRGHLFDFGNYPGLVPDEAGPPVHGDVYEIDPELIAVLDEIEEIYPGVEGLFVARQVTVEVDGAALACRFYPVAKSAVKGLPEIRGGDWVAHRRSR</sequence>
<dbReference type="EMBL" id="FNCJ01000025">
    <property type="protein sequence ID" value="SDI51936.1"/>
    <property type="molecule type" value="Genomic_DNA"/>
</dbReference>
<protein>
    <submittedName>
        <fullName evidence="2">Uncharacterized conserved protein YtfP, gamma-glutamylcyclotransferase (GGCT)/AIG2-like family</fullName>
    </submittedName>
</protein>
<dbReference type="InterPro" id="IPR013024">
    <property type="entry name" value="GGCT-like"/>
</dbReference>
<evidence type="ECO:0000313" key="3">
    <source>
        <dbReference type="Proteomes" id="UP000199706"/>
    </source>
</evidence>
<organism evidence="2 3">
    <name type="scientific">Paraburkholderia phenazinium</name>
    <dbReference type="NCBI Taxonomy" id="60549"/>
    <lineage>
        <taxon>Bacteria</taxon>
        <taxon>Pseudomonadati</taxon>
        <taxon>Pseudomonadota</taxon>
        <taxon>Betaproteobacteria</taxon>
        <taxon>Burkholderiales</taxon>
        <taxon>Burkholderiaceae</taxon>
        <taxon>Paraburkholderia</taxon>
    </lineage>
</organism>
<dbReference type="InterPro" id="IPR036568">
    <property type="entry name" value="GGCT-like_sf"/>
</dbReference>
<feature type="domain" description="Gamma-glutamylcyclotransferase AIG2-like" evidence="1">
    <location>
        <begin position="4"/>
        <end position="127"/>
    </location>
</feature>
<reference evidence="2 3" key="1">
    <citation type="submission" date="2016-10" db="EMBL/GenBank/DDBJ databases">
        <authorList>
            <person name="de Groot N.N."/>
        </authorList>
    </citation>
    <scope>NUCLEOTIDE SEQUENCE [LARGE SCALE GENOMIC DNA]</scope>
    <source>
        <strain evidence="2 3">LMG 2247</strain>
    </source>
</reference>
<dbReference type="Proteomes" id="UP000199706">
    <property type="component" value="Unassembled WGS sequence"/>
</dbReference>
<keyword evidence="2" id="KW-0808">Transferase</keyword>
<dbReference type="RefSeq" id="WP_090693925.1">
    <property type="nucleotide sequence ID" value="NZ_CADERL010000004.1"/>
</dbReference>
<dbReference type="Pfam" id="PF06094">
    <property type="entry name" value="GGACT"/>
    <property type="match status" value="1"/>
</dbReference>
<dbReference type="AlphaFoldDB" id="A0A1G8L8H9"/>
<name>A0A1G8L8H9_9BURK</name>
<evidence type="ECO:0000259" key="1">
    <source>
        <dbReference type="Pfam" id="PF06094"/>
    </source>
</evidence>
<dbReference type="Gene3D" id="3.10.490.10">
    <property type="entry name" value="Gamma-glutamyl cyclotransferase-like"/>
    <property type="match status" value="1"/>
</dbReference>
<dbReference type="InterPro" id="IPR009288">
    <property type="entry name" value="AIG2-like_dom"/>
</dbReference>
<proteinExistence type="predicted"/>
<gene>
    <name evidence="2" type="ORF">SAMN05216466_12518</name>
</gene>
<dbReference type="GO" id="GO:0016740">
    <property type="term" value="F:transferase activity"/>
    <property type="evidence" value="ECO:0007669"/>
    <property type="project" value="UniProtKB-KW"/>
</dbReference>